<feature type="domain" description="Bacterial surface antigen (D15)" evidence="12">
    <location>
        <begin position="435"/>
        <end position="618"/>
    </location>
</feature>
<evidence type="ECO:0000256" key="7">
    <source>
        <dbReference type="ARBA" id="ARBA00023136"/>
    </source>
</evidence>
<feature type="domain" description="POTRA" evidence="13">
    <location>
        <begin position="127"/>
        <end position="187"/>
    </location>
</feature>
<dbReference type="InterPro" id="IPR000184">
    <property type="entry name" value="Bac_surfAg_D15"/>
</dbReference>
<keyword evidence="5" id="KW-0812">Transmembrane</keyword>
<comment type="subcellular location">
    <subcellularLocation>
        <location evidence="1">Cell outer membrane</location>
    </subcellularLocation>
</comment>
<reference evidence="15 16" key="1">
    <citation type="submission" date="2016-10" db="EMBL/GenBank/DDBJ databases">
        <authorList>
            <person name="de Groot N.N."/>
        </authorList>
    </citation>
    <scope>NUCLEOTIDE SEQUENCE [LARGE SCALE GENOMIC DNA]</scope>
    <source>
        <strain evidence="15 16">DSM 19706</strain>
    </source>
</reference>
<evidence type="ECO:0000313" key="16">
    <source>
        <dbReference type="Proteomes" id="UP000199308"/>
    </source>
</evidence>
<dbReference type="InterPro" id="IPR010827">
    <property type="entry name" value="BamA/TamA_POTRA"/>
</dbReference>
<keyword evidence="7" id="KW-0472">Membrane</keyword>
<feature type="domain" description="TamA POTRA" evidence="14">
    <location>
        <begin position="50"/>
        <end position="115"/>
    </location>
</feature>
<keyword evidence="8" id="KW-0998">Cell outer membrane</keyword>
<dbReference type="InterPro" id="IPR039910">
    <property type="entry name" value="D15-like"/>
</dbReference>
<dbReference type="Proteomes" id="UP000199308">
    <property type="component" value="Unassembled WGS sequence"/>
</dbReference>
<evidence type="ECO:0000259" key="13">
    <source>
        <dbReference type="Pfam" id="PF07244"/>
    </source>
</evidence>
<sequence>MLLVVSLFQKNTTSLLAKLALLFALLLISPLASADDDDENIVVELPEDLPDPIADNIMAHLGELPTTPEARTNFIFSAEGHAENALRALGYYRSAIDTKITKDKEDDEWTLTFFIVLNQPTVINQINIELVGEAKQDPAFTKLLTELPVKEGDTLNHGLYEQIKSKLTSLALEHGYFDAKFEKTDLAIIDTFIYADINIIFNAGNRYYFGETFIQPFDIEPWLLESLIPYEVGEPYTTQQLFRFQNNLQQTRYFNNTMVVPDKANAQDYQLPINVDLLKNKVHYFDVGFGWSTDTEYRVSTGWRTPLVNRYGHSQETKIEYSQVNPTGRFTYRIPWTHPLNDIIQFQVLLEDDEYGDLEGKSFEVKLSNIRKFGAWNAQIYLRFLKELWKFNEEEIDLGEYRVNTLNVWDDPRVTLNAYYFFPGITITRVKREGNPLDPSWGYLQYYNIEGASDKAASELTVFRAIAKWKLIVTPISRHRFVFRLEAGANYLPSDPKTFLAPSLRFYVGGDQSLRGFDYQSQGPSLELPTPDGGTQTAVVGGKYMLVGSAEYQYYFTEKFRTALFTDIGNAMDTIEINPLYSVGTGLHYISPIGAIRLDFGYSISEEDPDWKIHFSFGAEL</sequence>
<dbReference type="PANTHER" id="PTHR12815">
    <property type="entry name" value="SORTING AND ASSEMBLY MACHINERY SAMM50 PROTEIN FAMILY MEMBER"/>
    <property type="match status" value="1"/>
</dbReference>
<evidence type="ECO:0000259" key="12">
    <source>
        <dbReference type="Pfam" id="PF01103"/>
    </source>
</evidence>
<dbReference type="OrthoDB" id="9803054at2"/>
<name>A0A1H9YFA7_THASX</name>
<evidence type="ECO:0000313" key="15">
    <source>
        <dbReference type="EMBL" id="SES67580.1"/>
    </source>
</evidence>
<evidence type="ECO:0000256" key="5">
    <source>
        <dbReference type="ARBA" id="ARBA00022692"/>
    </source>
</evidence>
<dbReference type="AlphaFoldDB" id="A0A1H9YFA7"/>
<comment type="subunit">
    <text evidence="10">Interacts with TamB to form the translocation and assembly module (TAM).</text>
</comment>
<evidence type="ECO:0000256" key="1">
    <source>
        <dbReference type="ARBA" id="ARBA00004442"/>
    </source>
</evidence>
<dbReference type="Gene3D" id="2.40.160.50">
    <property type="entry name" value="membrane protein fhac: a member of the omp85/tpsb transporter family"/>
    <property type="match status" value="1"/>
</dbReference>
<evidence type="ECO:0000256" key="8">
    <source>
        <dbReference type="ARBA" id="ARBA00023237"/>
    </source>
</evidence>
<keyword evidence="6 11" id="KW-0732">Signal</keyword>
<dbReference type="Gene3D" id="3.10.20.310">
    <property type="entry name" value="membrane protein fhac"/>
    <property type="match status" value="3"/>
</dbReference>
<accession>A0A1H9YFA7</accession>
<dbReference type="STRING" id="349064.SAMN05660429_00201"/>
<evidence type="ECO:0000256" key="6">
    <source>
        <dbReference type="ARBA" id="ARBA00022729"/>
    </source>
</evidence>
<dbReference type="RefSeq" id="WP_093326906.1">
    <property type="nucleotide sequence ID" value="NZ_AP027363.1"/>
</dbReference>
<comment type="similarity">
    <text evidence="2">Belongs to the TamA family.</text>
</comment>
<dbReference type="Pfam" id="PF07244">
    <property type="entry name" value="POTRA"/>
    <property type="match status" value="1"/>
</dbReference>
<gene>
    <name evidence="15" type="ORF">SAMN05660429_00201</name>
</gene>
<evidence type="ECO:0000256" key="4">
    <source>
        <dbReference type="ARBA" id="ARBA00022452"/>
    </source>
</evidence>
<dbReference type="PANTHER" id="PTHR12815:SF47">
    <property type="entry name" value="TRANSLOCATION AND ASSEMBLY MODULE SUBUNIT TAMA"/>
    <property type="match status" value="1"/>
</dbReference>
<evidence type="ECO:0000256" key="10">
    <source>
        <dbReference type="ARBA" id="ARBA00093548"/>
    </source>
</evidence>
<evidence type="ECO:0000256" key="2">
    <source>
        <dbReference type="ARBA" id="ARBA00010248"/>
    </source>
</evidence>
<proteinExistence type="inferred from homology"/>
<feature type="chain" id="PRO_5011582931" description="Translocation and assembly module subunit TamA" evidence="11">
    <location>
        <begin position="35"/>
        <end position="621"/>
    </location>
</feature>
<dbReference type="GO" id="GO:0097347">
    <property type="term" value="C:TAM protein secretion complex"/>
    <property type="evidence" value="ECO:0007669"/>
    <property type="project" value="TreeGrafter"/>
</dbReference>
<dbReference type="Pfam" id="PF01103">
    <property type="entry name" value="Omp85"/>
    <property type="match status" value="1"/>
</dbReference>
<keyword evidence="16" id="KW-1185">Reference proteome</keyword>
<evidence type="ECO:0000256" key="3">
    <source>
        <dbReference type="ARBA" id="ARBA00015419"/>
    </source>
</evidence>
<dbReference type="Pfam" id="PF17243">
    <property type="entry name" value="POTRA_TamA_1"/>
    <property type="match status" value="1"/>
</dbReference>
<organism evidence="15 16">
    <name type="scientific">Thalassotalea agarivorans</name>
    <name type="common">Thalassomonas agarivorans</name>
    <dbReference type="NCBI Taxonomy" id="349064"/>
    <lineage>
        <taxon>Bacteria</taxon>
        <taxon>Pseudomonadati</taxon>
        <taxon>Pseudomonadota</taxon>
        <taxon>Gammaproteobacteria</taxon>
        <taxon>Alteromonadales</taxon>
        <taxon>Colwelliaceae</taxon>
        <taxon>Thalassotalea</taxon>
    </lineage>
</organism>
<dbReference type="InterPro" id="IPR035243">
    <property type="entry name" value="TamA_POTRA_Dom_1"/>
</dbReference>
<dbReference type="GO" id="GO:0009279">
    <property type="term" value="C:cell outer membrane"/>
    <property type="evidence" value="ECO:0007669"/>
    <property type="project" value="UniProtKB-SubCell"/>
</dbReference>
<protein>
    <recommendedName>
        <fullName evidence="3">Translocation and assembly module subunit TamA</fullName>
    </recommendedName>
    <alternativeName>
        <fullName evidence="9">Autotransporter assembly factor TamA</fullName>
    </alternativeName>
</protein>
<evidence type="ECO:0000256" key="11">
    <source>
        <dbReference type="SAM" id="SignalP"/>
    </source>
</evidence>
<evidence type="ECO:0000259" key="14">
    <source>
        <dbReference type="Pfam" id="PF17243"/>
    </source>
</evidence>
<feature type="signal peptide" evidence="11">
    <location>
        <begin position="1"/>
        <end position="34"/>
    </location>
</feature>
<evidence type="ECO:0000256" key="9">
    <source>
        <dbReference type="ARBA" id="ARBA00033063"/>
    </source>
</evidence>
<dbReference type="GO" id="GO:0009306">
    <property type="term" value="P:protein secretion"/>
    <property type="evidence" value="ECO:0007669"/>
    <property type="project" value="TreeGrafter"/>
</dbReference>
<dbReference type="EMBL" id="FOHK01000001">
    <property type="protein sequence ID" value="SES67580.1"/>
    <property type="molecule type" value="Genomic_DNA"/>
</dbReference>
<keyword evidence="4" id="KW-1134">Transmembrane beta strand</keyword>